<dbReference type="Proteomes" id="UP001070176">
    <property type="component" value="Unassembled WGS sequence"/>
</dbReference>
<evidence type="ECO:0000313" key="2">
    <source>
        <dbReference type="Proteomes" id="UP001070176"/>
    </source>
</evidence>
<accession>A0ABT3Y1X6</accession>
<evidence type="ECO:0000313" key="1">
    <source>
        <dbReference type="EMBL" id="MCX8532081.1"/>
    </source>
</evidence>
<gene>
    <name evidence="1" type="ORF">OEA66_06920</name>
</gene>
<dbReference type="InterPro" id="IPR050708">
    <property type="entry name" value="T6SS_VgrG/RHS"/>
</dbReference>
<dbReference type="EMBL" id="JAOVZV010000005">
    <property type="protein sequence ID" value="MCX8532081.1"/>
    <property type="molecule type" value="Genomic_DNA"/>
</dbReference>
<proteinExistence type="predicted"/>
<comment type="caution">
    <text evidence="1">The sequence shown here is derived from an EMBL/GenBank/DDBJ whole genome shotgun (WGS) entry which is preliminary data.</text>
</comment>
<name>A0ABT3Y1X6_9FLAO</name>
<protein>
    <submittedName>
        <fullName evidence="1">RHS repeat-associated core domain-containing protein</fullName>
    </submittedName>
</protein>
<dbReference type="Gene3D" id="2.180.10.10">
    <property type="entry name" value="RHS repeat-associated core"/>
    <property type="match status" value="1"/>
</dbReference>
<organism evidence="1 2">
    <name type="scientific">Chryseobacterium luquanense</name>
    <dbReference type="NCBI Taxonomy" id="2983766"/>
    <lineage>
        <taxon>Bacteria</taxon>
        <taxon>Pseudomonadati</taxon>
        <taxon>Bacteroidota</taxon>
        <taxon>Flavobacteriia</taxon>
        <taxon>Flavobacteriales</taxon>
        <taxon>Weeksellaceae</taxon>
        <taxon>Chryseobacterium group</taxon>
        <taxon>Chryseobacterium</taxon>
    </lineage>
</organism>
<sequence>MTDSSTDYRGYPDTSGITINYDSNGNMKNHVDKGIENLDYNYLNLPNYILFNFGLPTRGGIIRNNLSYLYRADGVKLKKIYNYAPANPDGTVMELSTEVIDYIDGFQYKGNGKTGKGGFTSLLFYPTTQGYYDFVKNKYIYNYADHLGNTRLSYFHNGSSVEVLEESNYYPFGLKHEGYNPTAGNPNYQYKYNGKELQETGMYDYGARMYMPDIGRWGVVDPLAEKDRRWTPYRYAYNNPLRFIDPDGRNEELVITGQDADIAVKELNDDSALKLSRNNQTGKVSIDNKSKINYKNLSAVDKKLFDVIESTDKTINLSTTRDLIKTTPQGGQEAFVIGKFHGQTSANANPEVNVIQSQGLENSGGQTSGTSIRHEIFESFIAVELAQSFDLLRNFGVIGPNSSSINFYQPAHDAAKSLDPSFNFTPQGNQLYLQKSSSGQPSALWYNSNKNANINSTGWIKLQ</sequence>
<reference evidence="1" key="1">
    <citation type="submission" date="2022-10" db="EMBL/GenBank/DDBJ databases">
        <title>Chryseobacterium sp. nov., a novel bacterial species.</title>
        <authorList>
            <person name="Cao Y."/>
        </authorList>
    </citation>
    <scope>NUCLEOTIDE SEQUENCE</scope>
    <source>
        <strain evidence="1">KC 927</strain>
    </source>
</reference>
<dbReference type="RefSeq" id="WP_267280694.1">
    <property type="nucleotide sequence ID" value="NZ_JAOVZV010000005.1"/>
</dbReference>
<dbReference type="PANTHER" id="PTHR32305:SF15">
    <property type="entry name" value="PROTEIN RHSA-RELATED"/>
    <property type="match status" value="1"/>
</dbReference>
<dbReference type="InterPro" id="IPR022385">
    <property type="entry name" value="Rhs_assc_core"/>
</dbReference>
<keyword evidence="2" id="KW-1185">Reference proteome</keyword>
<dbReference type="NCBIfam" id="TIGR03696">
    <property type="entry name" value="Rhs_assc_core"/>
    <property type="match status" value="1"/>
</dbReference>
<dbReference type="PANTHER" id="PTHR32305">
    <property type="match status" value="1"/>
</dbReference>